<keyword evidence="1" id="KW-0343">GTPase activation</keyword>
<dbReference type="Pfam" id="PF25336">
    <property type="entry name" value="C2_SYDE"/>
    <property type="match status" value="1"/>
</dbReference>
<evidence type="ECO:0000256" key="2">
    <source>
        <dbReference type="SAM" id="MobiDB-lite"/>
    </source>
</evidence>
<feature type="compositionally biased region" description="Basic residues" evidence="2">
    <location>
        <begin position="554"/>
        <end position="564"/>
    </location>
</feature>
<dbReference type="SMART" id="SM00324">
    <property type="entry name" value="RhoGAP"/>
    <property type="match status" value="1"/>
</dbReference>
<dbReference type="Proteomes" id="UP000694941">
    <property type="component" value="Unplaced"/>
</dbReference>
<evidence type="ECO:0000259" key="5">
    <source>
        <dbReference type="PROSITE" id="PS50238"/>
    </source>
</evidence>
<dbReference type="SMART" id="SM00228">
    <property type="entry name" value="PDZ"/>
    <property type="match status" value="1"/>
</dbReference>
<feature type="domain" description="PDZ" evidence="4">
    <location>
        <begin position="135"/>
        <end position="205"/>
    </location>
</feature>
<sequence length="1075" mass="123439">MKSPAPRGRYKAKLMHFVLPTNMLCCGRKKEMKEVVGPSVVEEVIGRPGPSRPRIPEMVVQRDFRKVSGISTEVFRQIEAVENDYDATTAANMEVVERRGEMIIRVLDPRSLGRIGAETSKKYLSAATSSHTVQFIEIIKRPGQTLGLYIREGDGIRRTRGVYISRIALESAVYNSGLLKVGDEILAVNLVDVKHMSLDDVVIIMSIPRRLVLTIRSKIFVRIPSHPPRRLAEEVRPPIVVWKKEMEEEEATEDFNSNSENGQLIHARTKGLPSGVPSVAIPLDDWERREYDDHGLYYNSRPRLRRVPMAEIREEERRWRRAPERARRPVVMRQPRAHQKYPKMLESLAEQVHPFHRCPPPPAPSKISHLSHRTLDTRPVRSSAARRRYWDEYEASLSSRPKRIMRAESEQRIPRDRHHEEDVYNRYAARDHRLSLRTTRTMQPKVRTCRSLREGPPQAGILRRSVIESCSDTEVHVNSKEPAVLYRQGSLGRMPPSREHYHFRSNSLPRARATDLETRRRRQSVRFEKKTLPYDSQEDSDGAVSAPEFPSSRSGRKASGRRRRSPDIFTAGEYRDWLRRAPSTSAIYERLRRGRGLRQVQPLPRVAHSVESLLDSLNHKRQRGLYAPYVPVRRSLLRPRAEEFAQTSHLIHPHSLEHHQTVPFPSPTKHSDEKLHLLTLDPKEFYKYRPQRDSERKNSGTDSFSGLLRVHLLTGRGLRPTEQFDHFRDLYCVIESDNVHKARTAVRTGEHSFDWDEVFELDLFENQELSFLIYSWDPRYRHKLCYKGTINLSLLKEEPIHSLALKLGPCGTLYLKLQFTELGDLLQRIPARTSTGVFGVDLETIVARENSNIGVPLILKLCMDEVESRGLTFPGVYRICGSALSKKMLRDGFERNSWLVDLTEENVPDINVVASLLKDYLRELPEPLFTKGLFDMLIDGISVCLPDDSEGNTKLMFSILDCLPKVNRCTILCLMDHLKQVASYSERNKMTSQNLAVCFGPVVMCHTMPRERSDDLQKPIDVLRYLLDTWPVHRGEGSSDSSTSGKNSQTPVEDNGGNDNGRTTSQKTVEWSVGH</sequence>
<dbReference type="InterPro" id="IPR052118">
    <property type="entry name" value="Rho-GAP_regulator"/>
</dbReference>
<dbReference type="RefSeq" id="XP_022257150.1">
    <property type="nucleotide sequence ID" value="XM_022401442.1"/>
</dbReference>
<dbReference type="InterPro" id="IPR000198">
    <property type="entry name" value="RhoGAP_dom"/>
</dbReference>
<dbReference type="Gene3D" id="2.60.40.150">
    <property type="entry name" value="C2 domain"/>
    <property type="match status" value="1"/>
</dbReference>
<dbReference type="PANTHER" id="PTHR46150:SF3">
    <property type="entry name" value="RHO GTPASE-ACTIVATING PROTEIN 100F"/>
    <property type="match status" value="1"/>
</dbReference>
<dbReference type="PROSITE" id="PS50004">
    <property type="entry name" value="C2"/>
    <property type="match status" value="1"/>
</dbReference>
<dbReference type="InterPro" id="IPR057459">
    <property type="entry name" value="SYDE1/2_C2"/>
</dbReference>
<accession>A0ABM1TMP4</accession>
<evidence type="ECO:0000313" key="7">
    <source>
        <dbReference type="RefSeq" id="XP_022257150.1"/>
    </source>
</evidence>
<dbReference type="SUPFAM" id="SSF49562">
    <property type="entry name" value="C2 domain (Calcium/lipid-binding domain, CaLB)"/>
    <property type="match status" value="1"/>
</dbReference>
<evidence type="ECO:0000259" key="3">
    <source>
        <dbReference type="PROSITE" id="PS50004"/>
    </source>
</evidence>
<dbReference type="InterPro" id="IPR035892">
    <property type="entry name" value="C2_domain_sf"/>
</dbReference>
<feature type="compositionally biased region" description="Low complexity" evidence="2">
    <location>
        <begin position="1038"/>
        <end position="1048"/>
    </location>
</feature>
<proteinExistence type="predicted"/>
<evidence type="ECO:0000313" key="6">
    <source>
        <dbReference type="Proteomes" id="UP000694941"/>
    </source>
</evidence>
<feature type="region of interest" description="Disordered" evidence="2">
    <location>
        <begin position="1035"/>
        <end position="1075"/>
    </location>
</feature>
<dbReference type="SMART" id="SM00239">
    <property type="entry name" value="C2"/>
    <property type="match status" value="1"/>
</dbReference>
<dbReference type="InterPro" id="IPR001478">
    <property type="entry name" value="PDZ"/>
</dbReference>
<name>A0ABM1TMP4_LIMPO</name>
<feature type="compositionally biased region" description="Polar residues" evidence="2">
    <location>
        <begin position="1060"/>
        <end position="1069"/>
    </location>
</feature>
<dbReference type="InterPro" id="IPR008936">
    <property type="entry name" value="Rho_GTPase_activation_prot"/>
</dbReference>
<feature type="domain" description="Rho-GAP" evidence="5">
    <location>
        <begin position="840"/>
        <end position="1034"/>
    </location>
</feature>
<keyword evidence="6" id="KW-1185">Reference proteome</keyword>
<dbReference type="Gene3D" id="2.30.42.10">
    <property type="match status" value="1"/>
</dbReference>
<dbReference type="PROSITE" id="PS50106">
    <property type="entry name" value="PDZ"/>
    <property type="match status" value="1"/>
</dbReference>
<evidence type="ECO:0000259" key="4">
    <source>
        <dbReference type="PROSITE" id="PS50106"/>
    </source>
</evidence>
<dbReference type="Gene3D" id="1.10.555.10">
    <property type="entry name" value="Rho GTPase activation protein"/>
    <property type="match status" value="1"/>
</dbReference>
<feature type="region of interest" description="Disordered" evidence="2">
    <location>
        <begin position="487"/>
        <end position="566"/>
    </location>
</feature>
<dbReference type="CDD" id="cd06718">
    <property type="entry name" value="PDZ_Par6-like"/>
    <property type="match status" value="1"/>
</dbReference>
<evidence type="ECO:0000256" key="1">
    <source>
        <dbReference type="ARBA" id="ARBA00022468"/>
    </source>
</evidence>
<organism evidence="6 7">
    <name type="scientific">Limulus polyphemus</name>
    <name type="common">Atlantic horseshoe crab</name>
    <dbReference type="NCBI Taxonomy" id="6850"/>
    <lineage>
        <taxon>Eukaryota</taxon>
        <taxon>Metazoa</taxon>
        <taxon>Ecdysozoa</taxon>
        <taxon>Arthropoda</taxon>
        <taxon>Chelicerata</taxon>
        <taxon>Merostomata</taxon>
        <taxon>Xiphosura</taxon>
        <taxon>Limulidae</taxon>
        <taxon>Limulus</taxon>
    </lineage>
</organism>
<dbReference type="InterPro" id="IPR036034">
    <property type="entry name" value="PDZ_sf"/>
</dbReference>
<dbReference type="SUPFAM" id="SSF48350">
    <property type="entry name" value="GTPase activation domain, GAP"/>
    <property type="match status" value="1"/>
</dbReference>
<dbReference type="SUPFAM" id="SSF50156">
    <property type="entry name" value="PDZ domain-like"/>
    <property type="match status" value="1"/>
</dbReference>
<dbReference type="GeneID" id="106472898"/>
<dbReference type="PROSITE" id="PS50238">
    <property type="entry name" value="RHOGAP"/>
    <property type="match status" value="1"/>
</dbReference>
<dbReference type="CDD" id="cd00030">
    <property type="entry name" value="C2"/>
    <property type="match status" value="1"/>
</dbReference>
<dbReference type="Pfam" id="PF00595">
    <property type="entry name" value="PDZ"/>
    <property type="match status" value="1"/>
</dbReference>
<reference evidence="7" key="1">
    <citation type="submission" date="2025-08" db="UniProtKB">
        <authorList>
            <consortium name="RefSeq"/>
        </authorList>
    </citation>
    <scope>IDENTIFICATION</scope>
    <source>
        <tissue evidence="7">Muscle</tissue>
    </source>
</reference>
<feature type="domain" description="C2" evidence="3">
    <location>
        <begin position="686"/>
        <end position="805"/>
    </location>
</feature>
<protein>
    <submittedName>
        <fullName evidence="7">Rho GTPase-activating protein 100F-like isoform X1</fullName>
    </submittedName>
</protein>
<dbReference type="InterPro" id="IPR000008">
    <property type="entry name" value="C2_dom"/>
</dbReference>
<gene>
    <name evidence="7" type="primary">LOC106472898</name>
</gene>
<dbReference type="Pfam" id="PF00620">
    <property type="entry name" value="RhoGAP"/>
    <property type="match status" value="1"/>
</dbReference>
<dbReference type="PANTHER" id="PTHR46150">
    <property type="entry name" value="RHO GTPASE-ACTIVATING PROTEIN 100F"/>
    <property type="match status" value="1"/>
</dbReference>